<sequence length="80" mass="9418">MKTLTLAQIYELQGLKSDALEIYKEILKKDPKNGEARAAIHRLSGIRRHFKGVDEEMKRFFVEMDSDAEFAEFERWLSKL</sequence>
<organism evidence="1 2">
    <name type="scientific">Hydrogenimonas cancrithermarum</name>
    <dbReference type="NCBI Taxonomy" id="2993563"/>
    <lineage>
        <taxon>Bacteria</taxon>
        <taxon>Pseudomonadati</taxon>
        <taxon>Campylobacterota</taxon>
        <taxon>Epsilonproteobacteria</taxon>
        <taxon>Campylobacterales</taxon>
        <taxon>Hydrogenimonadaceae</taxon>
        <taxon>Hydrogenimonas</taxon>
    </lineage>
</organism>
<reference evidence="1 2" key="1">
    <citation type="submission" date="2023-03" db="EMBL/GenBank/DDBJ databases">
        <title>Description of Hydrogenimonas sp. ISO32.</title>
        <authorList>
            <person name="Mino S."/>
            <person name="Fukazawa S."/>
            <person name="Sawabe T."/>
        </authorList>
    </citation>
    <scope>NUCLEOTIDE SEQUENCE [LARGE SCALE GENOMIC DNA]</scope>
    <source>
        <strain evidence="1 2">ISO32</strain>
    </source>
</reference>
<dbReference type="Proteomes" id="UP001321445">
    <property type="component" value="Chromosome"/>
</dbReference>
<dbReference type="EMBL" id="AP027370">
    <property type="protein sequence ID" value="BDY11693.1"/>
    <property type="molecule type" value="Genomic_DNA"/>
</dbReference>
<protein>
    <recommendedName>
        <fullName evidence="3">Tetratricopeptide repeat protein</fullName>
    </recommendedName>
</protein>
<dbReference type="SUPFAM" id="SSF48452">
    <property type="entry name" value="TPR-like"/>
    <property type="match status" value="1"/>
</dbReference>
<accession>A0ABM8FHD3</accession>
<evidence type="ECO:0000313" key="2">
    <source>
        <dbReference type="Proteomes" id="UP001321445"/>
    </source>
</evidence>
<gene>
    <name evidence="1" type="ORF">HCR_00050</name>
</gene>
<evidence type="ECO:0008006" key="3">
    <source>
        <dbReference type="Google" id="ProtNLM"/>
    </source>
</evidence>
<keyword evidence="2" id="KW-1185">Reference proteome</keyword>
<name>A0ABM8FHD3_9BACT</name>
<dbReference type="Gene3D" id="1.25.40.10">
    <property type="entry name" value="Tetratricopeptide repeat domain"/>
    <property type="match status" value="1"/>
</dbReference>
<dbReference type="InterPro" id="IPR011990">
    <property type="entry name" value="TPR-like_helical_dom_sf"/>
</dbReference>
<dbReference type="RefSeq" id="WP_286336910.1">
    <property type="nucleotide sequence ID" value="NZ_AP027370.1"/>
</dbReference>
<evidence type="ECO:0000313" key="1">
    <source>
        <dbReference type="EMBL" id="BDY11693.1"/>
    </source>
</evidence>
<proteinExistence type="predicted"/>
<dbReference type="Pfam" id="PF13428">
    <property type="entry name" value="TPR_14"/>
    <property type="match status" value="1"/>
</dbReference>